<dbReference type="EMBL" id="JAOPKA010000020">
    <property type="protein sequence ID" value="MCU4744023.1"/>
    <property type="molecule type" value="Genomic_DNA"/>
</dbReference>
<name>A0AAP3E3R7_9EURY</name>
<reference evidence="2 4" key="1">
    <citation type="submission" date="2022-09" db="EMBL/GenBank/DDBJ databases">
        <title>Enrichment on poylsaccharides allowed isolation of novel metabolic and taxonomic groups of Haloarchaea.</title>
        <authorList>
            <person name="Sorokin D.Y."/>
            <person name="Elcheninov A.G."/>
            <person name="Khizhniak T.V."/>
            <person name="Kolganova T.V."/>
            <person name="Kublanov I.V."/>
        </authorList>
    </citation>
    <scope>NUCLEOTIDE SEQUENCE</scope>
    <source>
        <strain evidence="3 4">AArc-m2/3/4</strain>
        <strain evidence="2">AArc-xg1-1</strain>
    </source>
</reference>
<dbReference type="Proteomes" id="UP001321018">
    <property type="component" value="Unassembled WGS sequence"/>
</dbReference>
<feature type="transmembrane region" description="Helical" evidence="1">
    <location>
        <begin position="21"/>
        <end position="54"/>
    </location>
</feature>
<keyword evidence="1" id="KW-0472">Membrane</keyword>
<dbReference type="EMBL" id="JAOPKB010000009">
    <property type="protein sequence ID" value="MCU4974101.1"/>
    <property type="molecule type" value="Genomic_DNA"/>
</dbReference>
<proteinExistence type="predicted"/>
<evidence type="ECO:0000313" key="5">
    <source>
        <dbReference type="Proteomes" id="UP001321018"/>
    </source>
</evidence>
<evidence type="ECO:0000313" key="4">
    <source>
        <dbReference type="Proteomes" id="UP001320972"/>
    </source>
</evidence>
<evidence type="ECO:0000313" key="3">
    <source>
        <dbReference type="EMBL" id="MCU4974101.1"/>
    </source>
</evidence>
<comment type="caution">
    <text evidence="2">The sequence shown here is derived from an EMBL/GenBank/DDBJ whole genome shotgun (WGS) entry which is preliminary data.</text>
</comment>
<keyword evidence="1" id="KW-1133">Transmembrane helix</keyword>
<dbReference type="AlphaFoldDB" id="A0AAP3E3R7"/>
<dbReference type="RefSeq" id="WP_338005832.1">
    <property type="nucleotide sequence ID" value="NZ_JAOPKA010000020.1"/>
</dbReference>
<organism evidence="2 5">
    <name type="scientific">Natronoglomus mannanivorans</name>
    <dbReference type="NCBI Taxonomy" id="2979990"/>
    <lineage>
        <taxon>Archaea</taxon>
        <taxon>Methanobacteriati</taxon>
        <taxon>Methanobacteriota</taxon>
        <taxon>Stenosarchaea group</taxon>
        <taxon>Halobacteria</taxon>
        <taxon>Halobacteriales</taxon>
        <taxon>Natrialbaceae</taxon>
        <taxon>Natronoglomus</taxon>
    </lineage>
</organism>
<evidence type="ECO:0000313" key="2">
    <source>
        <dbReference type="EMBL" id="MCU4744023.1"/>
    </source>
</evidence>
<keyword evidence="1" id="KW-0812">Transmembrane</keyword>
<feature type="transmembrane region" description="Helical" evidence="1">
    <location>
        <begin position="117"/>
        <end position="137"/>
    </location>
</feature>
<accession>A0AAP3E3R7</accession>
<protein>
    <submittedName>
        <fullName evidence="2">Uncharacterized protein</fullName>
    </submittedName>
</protein>
<evidence type="ECO:0000256" key="1">
    <source>
        <dbReference type="SAM" id="Phobius"/>
    </source>
</evidence>
<gene>
    <name evidence="3" type="ORF">OB955_15330</name>
    <name evidence="2" type="ORF">OB960_21820</name>
</gene>
<feature type="transmembrane region" description="Helical" evidence="1">
    <location>
        <begin position="74"/>
        <end position="105"/>
    </location>
</feature>
<keyword evidence="4" id="KW-1185">Reference proteome</keyword>
<sequence>MVALGLRERIDTGFATSRSRYIGAGHVLGAGLLNVAIGLVMVLSIGSEAAFLSFVSVLERWWTESVLLEHGDRLAFVVSVVVPVGGPFVLLVGLWQLIAGVGAAVGKRYTMTMASTAVGSVTIVTIPLCTIAAVLLWCSREQFRDRSENRSVDS</sequence>
<dbReference type="Proteomes" id="UP001320972">
    <property type="component" value="Unassembled WGS sequence"/>
</dbReference>